<evidence type="ECO:0000313" key="2">
    <source>
        <dbReference type="Proteomes" id="UP001066455"/>
    </source>
</evidence>
<sequence>MGWFDKIFRKDNSCCGVKMKEVKADKKDCCNITFEEVKENEDTCCTRK</sequence>
<name>A0AA90ED65_9BACI</name>
<evidence type="ECO:0000313" key="1">
    <source>
        <dbReference type="EMBL" id="MCY9279697.1"/>
    </source>
</evidence>
<comment type="caution">
    <text evidence="1">The sequence shown here is derived from an EMBL/GenBank/DDBJ whole genome shotgun (WGS) entry which is preliminary data.</text>
</comment>
<dbReference type="EMBL" id="JALAXI010000006">
    <property type="protein sequence ID" value="MCY9279697.1"/>
    <property type="molecule type" value="Genomic_DNA"/>
</dbReference>
<proteinExistence type="predicted"/>
<reference evidence="1" key="1">
    <citation type="submission" date="2022-02" db="EMBL/GenBank/DDBJ databases">
        <title>Crop Bioprotection Bacillus Genome Sequencing.</title>
        <authorList>
            <person name="Dunlap C."/>
        </authorList>
    </citation>
    <scope>NUCLEOTIDE SEQUENCE</scope>
    <source>
        <strain evidence="1">T20C14</strain>
    </source>
</reference>
<protein>
    <submittedName>
        <fullName evidence="1">Uncharacterized protein</fullName>
    </submittedName>
</protein>
<dbReference type="RefSeq" id="WP_268297079.1">
    <property type="nucleotide sequence ID" value="NZ_JALAJD010000005.1"/>
</dbReference>
<gene>
    <name evidence="1" type="ORF">MOE73_06440</name>
</gene>
<accession>A0AA90ED65</accession>
<dbReference type="AlphaFoldDB" id="A0AA90ED65"/>
<dbReference type="Proteomes" id="UP001066455">
    <property type="component" value="Unassembled WGS sequence"/>
</dbReference>
<organism evidence="1 2">
    <name type="scientific">Bacillus haynesii</name>
    <dbReference type="NCBI Taxonomy" id="1925021"/>
    <lineage>
        <taxon>Bacteria</taxon>
        <taxon>Bacillati</taxon>
        <taxon>Bacillota</taxon>
        <taxon>Bacilli</taxon>
        <taxon>Bacillales</taxon>
        <taxon>Bacillaceae</taxon>
        <taxon>Bacillus</taxon>
    </lineage>
</organism>